<evidence type="ECO:0000313" key="1">
    <source>
        <dbReference type="EMBL" id="MBW87221.1"/>
    </source>
</evidence>
<name>A0A2P2J186_RHIMU</name>
<accession>A0A2P2J186</accession>
<protein>
    <submittedName>
        <fullName evidence="1">Uncharacterized protein MANES_06G023300</fullName>
    </submittedName>
</protein>
<sequence>MDPLQLQASLQLLLQSHEAFYTLRSCSEVFGSRTCDSIVCLHAWYPLLSSVVFSST</sequence>
<organism evidence="1">
    <name type="scientific">Rhizophora mucronata</name>
    <name type="common">Asiatic mangrove</name>
    <dbReference type="NCBI Taxonomy" id="61149"/>
    <lineage>
        <taxon>Eukaryota</taxon>
        <taxon>Viridiplantae</taxon>
        <taxon>Streptophyta</taxon>
        <taxon>Embryophyta</taxon>
        <taxon>Tracheophyta</taxon>
        <taxon>Spermatophyta</taxon>
        <taxon>Magnoliopsida</taxon>
        <taxon>eudicotyledons</taxon>
        <taxon>Gunneridae</taxon>
        <taxon>Pentapetalae</taxon>
        <taxon>rosids</taxon>
        <taxon>fabids</taxon>
        <taxon>Malpighiales</taxon>
        <taxon>Rhizophoraceae</taxon>
        <taxon>Rhizophora</taxon>
    </lineage>
</organism>
<proteinExistence type="predicted"/>
<dbReference type="AlphaFoldDB" id="A0A2P2J186"/>
<reference evidence="1" key="1">
    <citation type="submission" date="2018-02" db="EMBL/GenBank/DDBJ databases">
        <title>Rhizophora mucronata_Transcriptome.</title>
        <authorList>
            <person name="Meera S.P."/>
            <person name="Sreeshan A."/>
            <person name="Augustine A."/>
        </authorList>
    </citation>
    <scope>NUCLEOTIDE SEQUENCE</scope>
    <source>
        <tissue evidence="1">Leaf</tissue>
    </source>
</reference>
<dbReference type="EMBL" id="GGEC01006738">
    <property type="protein sequence ID" value="MBW87221.1"/>
    <property type="molecule type" value="Transcribed_RNA"/>
</dbReference>